<keyword evidence="2" id="KW-0472">Membrane</keyword>
<dbReference type="AlphaFoldDB" id="A0AAE0U062"/>
<reference evidence="3" key="1">
    <citation type="journal article" date="2023" name="Mol. Phylogenet. Evol.">
        <title>Genome-scale phylogeny and comparative genomics of the fungal order Sordariales.</title>
        <authorList>
            <person name="Hensen N."/>
            <person name="Bonometti L."/>
            <person name="Westerberg I."/>
            <person name="Brannstrom I.O."/>
            <person name="Guillou S."/>
            <person name="Cros-Aarteil S."/>
            <person name="Calhoun S."/>
            <person name="Haridas S."/>
            <person name="Kuo A."/>
            <person name="Mondo S."/>
            <person name="Pangilinan J."/>
            <person name="Riley R."/>
            <person name="LaButti K."/>
            <person name="Andreopoulos B."/>
            <person name="Lipzen A."/>
            <person name="Chen C."/>
            <person name="Yan M."/>
            <person name="Daum C."/>
            <person name="Ng V."/>
            <person name="Clum A."/>
            <person name="Steindorff A."/>
            <person name="Ohm R.A."/>
            <person name="Martin F."/>
            <person name="Silar P."/>
            <person name="Natvig D.O."/>
            <person name="Lalanne C."/>
            <person name="Gautier V."/>
            <person name="Ament-Velasquez S.L."/>
            <person name="Kruys A."/>
            <person name="Hutchinson M.I."/>
            <person name="Powell A.J."/>
            <person name="Barry K."/>
            <person name="Miller A.N."/>
            <person name="Grigoriev I.V."/>
            <person name="Debuchy R."/>
            <person name="Gladieux P."/>
            <person name="Hiltunen Thoren M."/>
            <person name="Johannesson H."/>
        </authorList>
    </citation>
    <scope>NUCLEOTIDE SEQUENCE</scope>
    <source>
        <strain evidence="3">CBS 232.78</strain>
    </source>
</reference>
<evidence type="ECO:0000313" key="3">
    <source>
        <dbReference type="EMBL" id="KAK3386138.1"/>
    </source>
</evidence>
<feature type="transmembrane region" description="Helical" evidence="2">
    <location>
        <begin position="54"/>
        <end position="73"/>
    </location>
</feature>
<comment type="caution">
    <text evidence="3">The sequence shown here is derived from an EMBL/GenBank/DDBJ whole genome shotgun (WGS) entry which is preliminary data.</text>
</comment>
<reference evidence="3" key="2">
    <citation type="submission" date="2023-06" db="EMBL/GenBank/DDBJ databases">
        <authorList>
            <consortium name="Lawrence Berkeley National Laboratory"/>
            <person name="Haridas S."/>
            <person name="Hensen N."/>
            <person name="Bonometti L."/>
            <person name="Westerberg I."/>
            <person name="Brannstrom I.O."/>
            <person name="Guillou S."/>
            <person name="Cros-Aarteil S."/>
            <person name="Calhoun S."/>
            <person name="Kuo A."/>
            <person name="Mondo S."/>
            <person name="Pangilinan J."/>
            <person name="Riley R."/>
            <person name="LaButti K."/>
            <person name="Andreopoulos B."/>
            <person name="Lipzen A."/>
            <person name="Chen C."/>
            <person name="Yanf M."/>
            <person name="Daum C."/>
            <person name="Ng V."/>
            <person name="Clum A."/>
            <person name="Steindorff A."/>
            <person name="Ohm R."/>
            <person name="Martin F."/>
            <person name="Silar P."/>
            <person name="Natvig D."/>
            <person name="Lalanne C."/>
            <person name="Gautier V."/>
            <person name="Ament-velasquez S.L."/>
            <person name="Kruys A."/>
            <person name="Hutchinson M.I."/>
            <person name="Powell A.J."/>
            <person name="Barry K."/>
            <person name="Miller A.N."/>
            <person name="Grigoriev I.V."/>
            <person name="Debuchy R."/>
            <person name="Gladieux P."/>
            <person name="Thoren M.H."/>
            <person name="Johannesson H."/>
        </authorList>
    </citation>
    <scope>NUCLEOTIDE SEQUENCE</scope>
    <source>
        <strain evidence="3">CBS 232.78</strain>
    </source>
</reference>
<dbReference type="Proteomes" id="UP001285441">
    <property type="component" value="Unassembled WGS sequence"/>
</dbReference>
<dbReference type="EMBL" id="JAULSW010000004">
    <property type="protein sequence ID" value="KAK3386138.1"/>
    <property type="molecule type" value="Genomic_DNA"/>
</dbReference>
<name>A0AAE0U062_9PEZI</name>
<feature type="compositionally biased region" description="Basic residues" evidence="1">
    <location>
        <begin position="308"/>
        <end position="319"/>
    </location>
</feature>
<gene>
    <name evidence="3" type="ORF">B0H63DRAFT_523457</name>
</gene>
<accession>A0AAE0U062</accession>
<proteinExistence type="predicted"/>
<keyword evidence="2" id="KW-0812">Transmembrane</keyword>
<evidence type="ECO:0000256" key="1">
    <source>
        <dbReference type="SAM" id="MobiDB-lite"/>
    </source>
</evidence>
<evidence type="ECO:0000313" key="4">
    <source>
        <dbReference type="Proteomes" id="UP001285441"/>
    </source>
</evidence>
<keyword evidence="4" id="KW-1185">Reference proteome</keyword>
<protein>
    <submittedName>
        <fullName evidence="3">Uncharacterized protein</fullName>
    </submittedName>
</protein>
<evidence type="ECO:0000256" key="2">
    <source>
        <dbReference type="SAM" id="Phobius"/>
    </source>
</evidence>
<sequence length="319" mass="36267">MDNRFIERTDLLGQYQHSLREHTRRKLTYQADAMNAYTGILEAQRLIFGGMPLIPVYAGLHIGLIDWVISFYLRRGSRAAIQRLIKWELEHCPATMTHFEKLDFVGLPDIKHALRVRTLSAMLLLGPDVIDGLSFIHLLWALRDSRGHTCGLVSLHDYDFWDSFPEPRLLLLVEIVVLSDNTPGQGFYPDRTSKIAYDPDSVAEDGTPRLRRWRVEPFTGWEGKVREEFDKHLLEEYNVLVLLPKVMGVDGMLTGFHEKIDISIELCKISIANALETELGSWTANMVEKGPSAAIMQKKQPVGEKNAVHGKHLTHSSEA</sequence>
<organism evidence="3 4">
    <name type="scientific">Podospora didyma</name>
    <dbReference type="NCBI Taxonomy" id="330526"/>
    <lineage>
        <taxon>Eukaryota</taxon>
        <taxon>Fungi</taxon>
        <taxon>Dikarya</taxon>
        <taxon>Ascomycota</taxon>
        <taxon>Pezizomycotina</taxon>
        <taxon>Sordariomycetes</taxon>
        <taxon>Sordariomycetidae</taxon>
        <taxon>Sordariales</taxon>
        <taxon>Podosporaceae</taxon>
        <taxon>Podospora</taxon>
    </lineage>
</organism>
<feature type="region of interest" description="Disordered" evidence="1">
    <location>
        <begin position="300"/>
        <end position="319"/>
    </location>
</feature>
<keyword evidence="2" id="KW-1133">Transmembrane helix</keyword>